<evidence type="ECO:0000313" key="2">
    <source>
        <dbReference type="EMBL" id="TMQ72976.1"/>
    </source>
</evidence>
<dbReference type="InterPro" id="IPR051404">
    <property type="entry name" value="TA_system_antitoxin"/>
</dbReference>
<organism evidence="2 3">
    <name type="scientific">Eiseniibacteriota bacterium</name>
    <dbReference type="NCBI Taxonomy" id="2212470"/>
    <lineage>
        <taxon>Bacteria</taxon>
        <taxon>Candidatus Eiseniibacteriota</taxon>
    </lineage>
</organism>
<gene>
    <name evidence="2" type="ORF">E6K81_05985</name>
</gene>
<dbReference type="Gene3D" id="3.30.160.250">
    <property type="match status" value="1"/>
</dbReference>
<dbReference type="EMBL" id="VBPB01000086">
    <property type="protein sequence ID" value="TMQ72976.1"/>
    <property type="molecule type" value="Genomic_DNA"/>
</dbReference>
<evidence type="ECO:0000259" key="1">
    <source>
        <dbReference type="Pfam" id="PF15919"/>
    </source>
</evidence>
<evidence type="ECO:0000313" key="3">
    <source>
        <dbReference type="Proteomes" id="UP000319771"/>
    </source>
</evidence>
<accession>A0A538UAR7</accession>
<dbReference type="PANTHER" id="PTHR34504">
    <property type="entry name" value="ANTITOXIN HICB"/>
    <property type="match status" value="1"/>
</dbReference>
<dbReference type="Proteomes" id="UP000319771">
    <property type="component" value="Unassembled WGS sequence"/>
</dbReference>
<dbReference type="AlphaFoldDB" id="A0A538UAR7"/>
<feature type="domain" description="HicB-like antitoxin of toxin-antitoxin system" evidence="1">
    <location>
        <begin position="2"/>
        <end position="58"/>
    </location>
</feature>
<comment type="caution">
    <text evidence="2">The sequence shown here is derived from an EMBL/GenBank/DDBJ whole genome shotgun (WGS) entry which is preliminary data.</text>
</comment>
<sequence>MVVIERGESSWGAHVPDLPGCVAVGETRDEAIRLIGEAIALHIDGLKREGLAVPKPSSEGAFVDVEAA</sequence>
<reference evidence="2 3" key="1">
    <citation type="journal article" date="2019" name="Nat. Microbiol.">
        <title>Mediterranean grassland soil C-N compound turnover is dependent on rainfall and depth, and is mediated by genomically divergent microorganisms.</title>
        <authorList>
            <person name="Diamond S."/>
            <person name="Andeer P.F."/>
            <person name="Li Z."/>
            <person name="Crits-Christoph A."/>
            <person name="Burstein D."/>
            <person name="Anantharaman K."/>
            <person name="Lane K.R."/>
            <person name="Thomas B.C."/>
            <person name="Pan C."/>
            <person name="Northen T.R."/>
            <person name="Banfield J.F."/>
        </authorList>
    </citation>
    <scope>NUCLEOTIDE SEQUENCE [LARGE SCALE GENOMIC DNA]</scope>
    <source>
        <strain evidence="2">WS_11</strain>
    </source>
</reference>
<dbReference type="InterPro" id="IPR031807">
    <property type="entry name" value="HicB-like"/>
</dbReference>
<dbReference type="PANTHER" id="PTHR34504:SF2">
    <property type="entry name" value="UPF0150 PROTEIN SSL0259"/>
    <property type="match status" value="1"/>
</dbReference>
<dbReference type="InterPro" id="IPR035069">
    <property type="entry name" value="TTHA1013/TTHA0281-like"/>
</dbReference>
<name>A0A538UAR7_UNCEI</name>
<protein>
    <submittedName>
        <fullName evidence="2">Type II toxin-antitoxin system HicB family antitoxin</fullName>
    </submittedName>
</protein>
<proteinExistence type="predicted"/>
<dbReference type="Pfam" id="PF15919">
    <property type="entry name" value="HicB_lk_antitox"/>
    <property type="match status" value="1"/>
</dbReference>
<dbReference type="SUPFAM" id="SSF143100">
    <property type="entry name" value="TTHA1013/TTHA0281-like"/>
    <property type="match status" value="1"/>
</dbReference>